<dbReference type="AlphaFoldDB" id="A0A7Y9LAR1"/>
<dbReference type="GO" id="GO:0016787">
    <property type="term" value="F:hydrolase activity"/>
    <property type="evidence" value="ECO:0007669"/>
    <property type="project" value="UniProtKB-KW"/>
</dbReference>
<sequence>MITEAQRAWWIDWLGADPDPDGSLTLLDERRVGDWTGRVLRLRSFGDDLDCLLVLPDGDGPHPLVIMPFYEVEPLFGLVGRRPAAPPGQPSRAFGSALLTYGLAVLAVPWWFEVTAADDAPLDLAGRYGPPAARHAERLPSTGLGRSVADLRLVVDKITEPGAADRLGLAGVDLDRIGVFGHSLGGKLALHLAALDERIAAAVAHEPGLGLDHSNWDAPWYLGDHRPPDRDHDQLLGLVAPRPFLLIGGGDSDGPANLPLAERARPAWPDPYRLSTLLHDHGHPPPAYVVAACGHWLAEALRS</sequence>
<proteinExistence type="predicted"/>
<dbReference type="Proteomes" id="UP000569914">
    <property type="component" value="Unassembled WGS sequence"/>
</dbReference>
<organism evidence="1 2">
    <name type="scientific">Microlunatus parietis</name>
    <dbReference type="NCBI Taxonomy" id="682979"/>
    <lineage>
        <taxon>Bacteria</taxon>
        <taxon>Bacillati</taxon>
        <taxon>Actinomycetota</taxon>
        <taxon>Actinomycetes</taxon>
        <taxon>Propionibacteriales</taxon>
        <taxon>Propionibacteriaceae</taxon>
        <taxon>Microlunatus</taxon>
    </lineage>
</organism>
<evidence type="ECO:0000313" key="2">
    <source>
        <dbReference type="Proteomes" id="UP000569914"/>
    </source>
</evidence>
<dbReference type="EMBL" id="JACCBU010000001">
    <property type="protein sequence ID" value="NYE69855.1"/>
    <property type="molecule type" value="Genomic_DNA"/>
</dbReference>
<keyword evidence="2" id="KW-1185">Reference proteome</keyword>
<dbReference type="SUPFAM" id="SSF53474">
    <property type="entry name" value="alpha/beta-Hydrolases"/>
    <property type="match status" value="1"/>
</dbReference>
<dbReference type="Gene3D" id="3.40.50.1820">
    <property type="entry name" value="alpha/beta hydrolase"/>
    <property type="match status" value="1"/>
</dbReference>
<accession>A0A7Y9LAR1</accession>
<evidence type="ECO:0000313" key="1">
    <source>
        <dbReference type="EMBL" id="NYE69855.1"/>
    </source>
</evidence>
<protein>
    <submittedName>
        <fullName evidence="1">Dienelactone hydrolase</fullName>
    </submittedName>
</protein>
<dbReference type="InterPro" id="IPR029058">
    <property type="entry name" value="AB_hydrolase_fold"/>
</dbReference>
<keyword evidence="1" id="KW-0378">Hydrolase</keyword>
<comment type="caution">
    <text evidence="1">The sequence shown here is derived from an EMBL/GenBank/DDBJ whole genome shotgun (WGS) entry which is preliminary data.</text>
</comment>
<reference evidence="1 2" key="1">
    <citation type="submission" date="2020-07" db="EMBL/GenBank/DDBJ databases">
        <title>Sequencing the genomes of 1000 actinobacteria strains.</title>
        <authorList>
            <person name="Klenk H.-P."/>
        </authorList>
    </citation>
    <scope>NUCLEOTIDE SEQUENCE [LARGE SCALE GENOMIC DNA]</scope>
    <source>
        <strain evidence="1 2">DSM 22083</strain>
    </source>
</reference>
<name>A0A7Y9LAR1_9ACTN</name>
<gene>
    <name evidence="1" type="ORF">BKA15_001184</name>
</gene>
<dbReference type="RefSeq" id="WP_179748896.1">
    <property type="nucleotide sequence ID" value="NZ_JACCBU010000001.1"/>
</dbReference>